<keyword evidence="2" id="KW-1185">Reference proteome</keyword>
<reference evidence="1 2" key="1">
    <citation type="journal article" date="2019" name="Nat. Ecol. Evol.">
        <title>Megaphylogeny resolves global patterns of mushroom evolution.</title>
        <authorList>
            <person name="Varga T."/>
            <person name="Krizsan K."/>
            <person name="Foldi C."/>
            <person name="Dima B."/>
            <person name="Sanchez-Garcia M."/>
            <person name="Sanchez-Ramirez S."/>
            <person name="Szollosi G.J."/>
            <person name="Szarkandi J.G."/>
            <person name="Papp V."/>
            <person name="Albert L."/>
            <person name="Andreopoulos W."/>
            <person name="Angelini C."/>
            <person name="Antonin V."/>
            <person name="Barry K.W."/>
            <person name="Bougher N.L."/>
            <person name="Buchanan P."/>
            <person name="Buyck B."/>
            <person name="Bense V."/>
            <person name="Catcheside P."/>
            <person name="Chovatia M."/>
            <person name="Cooper J."/>
            <person name="Damon W."/>
            <person name="Desjardin D."/>
            <person name="Finy P."/>
            <person name="Geml J."/>
            <person name="Haridas S."/>
            <person name="Hughes K."/>
            <person name="Justo A."/>
            <person name="Karasinski D."/>
            <person name="Kautmanova I."/>
            <person name="Kiss B."/>
            <person name="Kocsube S."/>
            <person name="Kotiranta H."/>
            <person name="LaButti K.M."/>
            <person name="Lechner B.E."/>
            <person name="Liimatainen K."/>
            <person name="Lipzen A."/>
            <person name="Lukacs Z."/>
            <person name="Mihaltcheva S."/>
            <person name="Morgado L.N."/>
            <person name="Niskanen T."/>
            <person name="Noordeloos M.E."/>
            <person name="Ohm R.A."/>
            <person name="Ortiz-Santana B."/>
            <person name="Ovrebo C."/>
            <person name="Racz N."/>
            <person name="Riley R."/>
            <person name="Savchenko A."/>
            <person name="Shiryaev A."/>
            <person name="Soop K."/>
            <person name="Spirin V."/>
            <person name="Szebenyi C."/>
            <person name="Tomsovsky M."/>
            <person name="Tulloss R.E."/>
            <person name="Uehling J."/>
            <person name="Grigoriev I.V."/>
            <person name="Vagvolgyi C."/>
            <person name="Papp T."/>
            <person name="Martin F.M."/>
            <person name="Miettinen O."/>
            <person name="Hibbett D.S."/>
            <person name="Nagy L.G."/>
        </authorList>
    </citation>
    <scope>NUCLEOTIDE SEQUENCE [LARGE SCALE GENOMIC DNA]</scope>
    <source>
        <strain evidence="1 2">CBS 166.37</strain>
    </source>
</reference>
<evidence type="ECO:0000313" key="1">
    <source>
        <dbReference type="EMBL" id="TFK32116.1"/>
    </source>
</evidence>
<protein>
    <submittedName>
        <fullName evidence="1">Uncharacterized protein</fullName>
    </submittedName>
</protein>
<accession>A0A5C3LJL4</accession>
<gene>
    <name evidence="1" type="ORF">BDQ12DRAFT_716586</name>
</gene>
<dbReference type="Proteomes" id="UP000308652">
    <property type="component" value="Unassembled WGS sequence"/>
</dbReference>
<evidence type="ECO:0000313" key="2">
    <source>
        <dbReference type="Proteomes" id="UP000308652"/>
    </source>
</evidence>
<dbReference type="EMBL" id="ML213686">
    <property type="protein sequence ID" value="TFK32116.1"/>
    <property type="molecule type" value="Genomic_DNA"/>
</dbReference>
<sequence length="171" mass="19809">MPRHIRFFRERLAFYARSHCMTTPTSRSKIYANDYTSVQGITTNVHRLFINIMTEQYSFDPGFLPPGIIEAGLNIFVRKIPGFHGGWNYDTRKPVQRFETVNNVNEESSRLKVLFIKYSSPAQRSRNSEVTKGRMGSEIASSFHDEQEAELTWHERRKNDKFARVGAETSA</sequence>
<proteinExistence type="predicted"/>
<name>A0A5C3LJL4_9AGAR</name>
<dbReference type="AlphaFoldDB" id="A0A5C3LJL4"/>
<organism evidence="1 2">
    <name type="scientific">Crucibulum laeve</name>
    <dbReference type="NCBI Taxonomy" id="68775"/>
    <lineage>
        <taxon>Eukaryota</taxon>
        <taxon>Fungi</taxon>
        <taxon>Dikarya</taxon>
        <taxon>Basidiomycota</taxon>
        <taxon>Agaricomycotina</taxon>
        <taxon>Agaricomycetes</taxon>
        <taxon>Agaricomycetidae</taxon>
        <taxon>Agaricales</taxon>
        <taxon>Agaricineae</taxon>
        <taxon>Nidulariaceae</taxon>
        <taxon>Crucibulum</taxon>
    </lineage>
</organism>